<gene>
    <name evidence="1" type="ORF">PN838_06025</name>
</gene>
<protein>
    <submittedName>
        <fullName evidence="1">Uncharacterized protein</fullName>
    </submittedName>
</protein>
<reference evidence="1 2" key="1">
    <citation type="submission" date="2023-01" db="EMBL/GenBank/DDBJ databases">
        <title>Psychrosphaera sp. nov., isolated from marine algae.</title>
        <authorList>
            <person name="Bayburt H."/>
            <person name="Choi B.J."/>
            <person name="Kim J.M."/>
            <person name="Choi D.G."/>
            <person name="Jeon C.O."/>
        </authorList>
    </citation>
    <scope>NUCLEOTIDE SEQUENCE [LARGE SCALE GENOMIC DNA]</scope>
    <source>
        <strain evidence="1 2">G1-22</strain>
    </source>
</reference>
<organism evidence="1 2">
    <name type="scientific">Psychrosphaera algicola</name>
    <dbReference type="NCBI Taxonomy" id="3023714"/>
    <lineage>
        <taxon>Bacteria</taxon>
        <taxon>Pseudomonadati</taxon>
        <taxon>Pseudomonadota</taxon>
        <taxon>Gammaproteobacteria</taxon>
        <taxon>Alteromonadales</taxon>
        <taxon>Pseudoalteromonadaceae</taxon>
        <taxon>Psychrosphaera</taxon>
    </lineage>
</organism>
<dbReference type="Proteomes" id="UP001528411">
    <property type="component" value="Unassembled WGS sequence"/>
</dbReference>
<evidence type="ECO:0000313" key="1">
    <source>
        <dbReference type="EMBL" id="MDC2888401.1"/>
    </source>
</evidence>
<sequence length="109" mass="11571">MTNAVKPTLNVPPATPNKPVLSVLAATTCNVVTGCINNNSNELRSRSPALLSIAVLVDETNTATKIIMPNMPNRSADLELGELVSFSSTCIAFNISGDMPRDINFIPTN</sequence>
<dbReference type="PROSITE" id="PS51257">
    <property type="entry name" value="PROKAR_LIPOPROTEIN"/>
    <property type="match status" value="1"/>
</dbReference>
<keyword evidence="2" id="KW-1185">Reference proteome</keyword>
<comment type="caution">
    <text evidence="1">The sequence shown here is derived from an EMBL/GenBank/DDBJ whole genome shotgun (WGS) entry which is preliminary data.</text>
</comment>
<proteinExistence type="predicted"/>
<name>A0ABT5FAG7_9GAMM</name>
<dbReference type="EMBL" id="JAQOMS010000002">
    <property type="protein sequence ID" value="MDC2888401.1"/>
    <property type="molecule type" value="Genomic_DNA"/>
</dbReference>
<accession>A0ABT5FAG7</accession>
<evidence type="ECO:0000313" key="2">
    <source>
        <dbReference type="Proteomes" id="UP001528411"/>
    </source>
</evidence>